<name>A0A2P2NPL3_RHIMU</name>
<organism evidence="1">
    <name type="scientific">Rhizophora mucronata</name>
    <name type="common">Asiatic mangrove</name>
    <dbReference type="NCBI Taxonomy" id="61149"/>
    <lineage>
        <taxon>Eukaryota</taxon>
        <taxon>Viridiplantae</taxon>
        <taxon>Streptophyta</taxon>
        <taxon>Embryophyta</taxon>
        <taxon>Tracheophyta</taxon>
        <taxon>Spermatophyta</taxon>
        <taxon>Magnoliopsida</taxon>
        <taxon>eudicotyledons</taxon>
        <taxon>Gunneridae</taxon>
        <taxon>Pentapetalae</taxon>
        <taxon>rosids</taxon>
        <taxon>fabids</taxon>
        <taxon>Malpighiales</taxon>
        <taxon>Rhizophoraceae</taxon>
        <taxon>Rhizophora</taxon>
    </lineage>
</organism>
<sequence>MLTVLLNNFFKQCNASIVSPLIISSVGDKGTQFLFGLYFEHRLLTC</sequence>
<accession>A0A2P2NPL3</accession>
<reference evidence="1" key="1">
    <citation type="submission" date="2018-02" db="EMBL/GenBank/DDBJ databases">
        <title>Rhizophora mucronata_Transcriptome.</title>
        <authorList>
            <person name="Meera S.P."/>
            <person name="Sreeshan A."/>
            <person name="Augustine A."/>
        </authorList>
    </citation>
    <scope>NUCLEOTIDE SEQUENCE</scope>
    <source>
        <tissue evidence="1">Leaf</tissue>
    </source>
</reference>
<dbReference type="EMBL" id="GGEC01063901">
    <property type="protein sequence ID" value="MBX44385.1"/>
    <property type="molecule type" value="Transcribed_RNA"/>
</dbReference>
<dbReference type="AlphaFoldDB" id="A0A2P2NPL3"/>
<proteinExistence type="predicted"/>
<evidence type="ECO:0000313" key="1">
    <source>
        <dbReference type="EMBL" id="MBX44385.1"/>
    </source>
</evidence>
<protein>
    <submittedName>
        <fullName evidence="1">Uncharacterized protein</fullName>
    </submittedName>
</protein>